<keyword evidence="5 12" id="KW-0963">Cytoplasm</keyword>
<dbReference type="AlphaFoldDB" id="A0A7J5BQ00"/>
<keyword evidence="3 12" id="KW-0813">Transport</keyword>
<evidence type="ECO:0000256" key="10">
    <source>
        <dbReference type="ARBA" id="ARBA00023010"/>
    </source>
</evidence>
<dbReference type="Gene3D" id="1.10.3060.10">
    <property type="entry name" value="Helical scaffold and wing domains of SecA"/>
    <property type="match status" value="1"/>
</dbReference>
<dbReference type="Pfam" id="PF21090">
    <property type="entry name" value="P-loop_SecA"/>
    <property type="match status" value="1"/>
</dbReference>
<keyword evidence="9 12" id="KW-1278">Translocase</keyword>
<keyword evidence="8 12" id="KW-0653">Protein transport</keyword>
<comment type="subcellular location">
    <subcellularLocation>
        <location evidence="12">Cell membrane</location>
        <topology evidence="12">Peripheral membrane protein</topology>
        <orientation evidence="12">Cytoplasmic side</orientation>
    </subcellularLocation>
    <subcellularLocation>
        <location evidence="12">Cytoplasm</location>
    </subcellularLocation>
    <subcellularLocation>
        <location evidence="1">Membrane</location>
        <topology evidence="1">Peripheral membrane protein</topology>
    </subcellularLocation>
    <text evidence="12">Distribution is 50-50.</text>
</comment>
<keyword evidence="17" id="KW-1185">Reference proteome</keyword>
<feature type="domain" description="SecA family profile" evidence="15">
    <location>
        <begin position="5"/>
        <end position="584"/>
    </location>
</feature>
<comment type="caution">
    <text evidence="16">The sequence shown here is derived from an EMBL/GenBank/DDBJ whole genome shotgun (WGS) entry which is preliminary data.</text>
</comment>
<dbReference type="Pfam" id="PF07516">
    <property type="entry name" value="SecA_SW"/>
    <property type="match status" value="1"/>
</dbReference>
<evidence type="ECO:0000256" key="7">
    <source>
        <dbReference type="ARBA" id="ARBA00022840"/>
    </source>
</evidence>
<dbReference type="PROSITE" id="PS51192">
    <property type="entry name" value="HELICASE_ATP_BIND_1"/>
    <property type="match status" value="1"/>
</dbReference>
<dbReference type="InterPro" id="IPR001650">
    <property type="entry name" value="Helicase_C-like"/>
</dbReference>
<dbReference type="GO" id="GO:0008564">
    <property type="term" value="F:protein-exporting ATPase activity"/>
    <property type="evidence" value="ECO:0007669"/>
    <property type="project" value="UniProtKB-EC"/>
</dbReference>
<gene>
    <name evidence="16" type="primary">secA2</name>
    <name evidence="12" type="synonym">secA</name>
    <name evidence="16" type="ORF">F8O01_11515</name>
</gene>
<feature type="binding site" evidence="12">
    <location>
        <begin position="106"/>
        <end position="110"/>
    </location>
    <ligand>
        <name>ATP</name>
        <dbReference type="ChEBI" id="CHEBI:30616"/>
    </ligand>
</feature>
<dbReference type="Gene3D" id="3.90.1440.10">
    <property type="entry name" value="SecA, preprotein cross-linking domain"/>
    <property type="match status" value="1"/>
</dbReference>
<keyword evidence="7 12" id="KW-0067">ATP-binding</keyword>
<dbReference type="SUPFAM" id="SSF52540">
    <property type="entry name" value="P-loop containing nucleoside triphosphate hydrolases"/>
    <property type="match status" value="2"/>
</dbReference>
<reference evidence="16 17" key="1">
    <citation type="submission" date="2019-09" db="EMBL/GenBank/DDBJ databases">
        <title>Phylogeny of genus Pseudoclavibacter and closely related genus.</title>
        <authorList>
            <person name="Li Y."/>
        </authorList>
    </citation>
    <scope>NUCLEOTIDE SEQUENCE [LARGE SCALE GENOMIC DNA]</scope>
    <source>
        <strain evidence="16 17">DSM 23821</strain>
    </source>
</reference>
<dbReference type="GO" id="GO:0006605">
    <property type="term" value="P:protein targeting"/>
    <property type="evidence" value="ECO:0007669"/>
    <property type="project" value="UniProtKB-UniRule"/>
</dbReference>
<comment type="subunit">
    <text evidence="12">Monomer and homodimer. Part of the essential Sec protein translocation apparatus which comprises SecA, SecYEG and auxiliary proteins SecDF. Other proteins may also be involved.</text>
</comment>
<comment type="function">
    <text evidence="12">Part of the Sec protein translocase complex. Interacts with the SecYEG preprotein conducting channel. Has a central role in coupling the hydrolysis of ATP to the transfer of proteins into and across the cell membrane, serving as an ATP-driven molecular motor driving the stepwise translocation of polypeptide chains across the membrane.</text>
</comment>
<dbReference type="SUPFAM" id="SSF81886">
    <property type="entry name" value="Helical scaffold and wing domains of SecA"/>
    <property type="match status" value="1"/>
</dbReference>
<dbReference type="GO" id="GO:0005829">
    <property type="term" value="C:cytosol"/>
    <property type="evidence" value="ECO:0007669"/>
    <property type="project" value="TreeGrafter"/>
</dbReference>
<dbReference type="GO" id="GO:0017038">
    <property type="term" value="P:protein import"/>
    <property type="evidence" value="ECO:0007669"/>
    <property type="project" value="InterPro"/>
</dbReference>
<feature type="domain" description="Helicase C-terminal" evidence="14">
    <location>
        <begin position="420"/>
        <end position="583"/>
    </location>
</feature>
<dbReference type="SUPFAM" id="SSF81767">
    <property type="entry name" value="Pre-protein crosslinking domain of SecA"/>
    <property type="match status" value="1"/>
</dbReference>
<evidence type="ECO:0000256" key="8">
    <source>
        <dbReference type="ARBA" id="ARBA00022927"/>
    </source>
</evidence>
<comment type="catalytic activity">
    <reaction evidence="12">
        <text>ATP + H2O + cellular proteinSide 1 = ADP + phosphate + cellular proteinSide 2.</text>
        <dbReference type="EC" id="7.4.2.8"/>
    </reaction>
</comment>
<evidence type="ECO:0000256" key="12">
    <source>
        <dbReference type="HAMAP-Rule" id="MF_01382"/>
    </source>
</evidence>
<dbReference type="InterPro" id="IPR011115">
    <property type="entry name" value="SecA_DEAD"/>
</dbReference>
<protein>
    <recommendedName>
        <fullName evidence="12">Protein translocase subunit SecA</fullName>
        <ecNumber evidence="12">7.4.2.8</ecNumber>
    </recommendedName>
</protein>
<dbReference type="HAMAP" id="MF_01382">
    <property type="entry name" value="SecA"/>
    <property type="match status" value="1"/>
</dbReference>
<dbReference type="PANTHER" id="PTHR30612">
    <property type="entry name" value="SECA INNER MEMBRANE COMPONENT OF SEC PROTEIN SECRETION SYSTEM"/>
    <property type="match status" value="1"/>
</dbReference>
<comment type="similarity">
    <text evidence="2 12">Belongs to the SecA family.</text>
</comment>
<name>A0A7J5BQ00_9MICO</name>
<dbReference type="FunFam" id="3.40.50.300:FF:000429">
    <property type="entry name" value="Preprotein translocase subunit SecA"/>
    <property type="match status" value="1"/>
</dbReference>
<dbReference type="OrthoDB" id="9805579at2"/>
<dbReference type="PROSITE" id="PS51196">
    <property type="entry name" value="SECA_MOTOR_DEAD"/>
    <property type="match status" value="1"/>
</dbReference>
<feature type="binding site" evidence="12">
    <location>
        <position position="495"/>
    </location>
    <ligand>
        <name>ATP</name>
        <dbReference type="ChEBI" id="CHEBI:30616"/>
    </ligand>
</feature>
<dbReference type="InterPro" id="IPR027417">
    <property type="entry name" value="P-loop_NTPase"/>
</dbReference>
<dbReference type="InterPro" id="IPR044722">
    <property type="entry name" value="SecA_SF2_C"/>
</dbReference>
<dbReference type="GO" id="GO:0043952">
    <property type="term" value="P:protein transport by the Sec complex"/>
    <property type="evidence" value="ECO:0007669"/>
    <property type="project" value="TreeGrafter"/>
</dbReference>
<dbReference type="InterPro" id="IPR026389">
    <property type="entry name" value="SecA_Actinobact-type"/>
</dbReference>
<accession>A0A7J5BQ00</accession>
<sequence>MSPRPRWLARLLGSPGSTSFDRFAPAVRDASATADDVAELSDEGLREAARRAAPAAVDASSSAKLAWYLATAREAASRTLGLRAFDEQLLACAALLTGSAVELDTGEGKSLVGALAAGGYALAGRRVHLLTVNDYLAGRDAALFAPFFELLGVSVAAVRESSTPEERRSAYRADVVLAAVSEVGYDVLRDRFALTGADRVSPAFDVAIVDEADAVMIDEALSPLVLAGSSPDEADDFVRATELVRRLREGRDYEIDAERRNATLTDAGLERVERALGGVDLYEAEHTHTLTLVTLALHARTLVRRDVDYVVTDGRVRLVNAGRGRIAERQRWPDGLHAAVEAKEGLEPTAPGIVLDSMTLQELLGRYERLSGMSGTVLDVAEEFTEFYELGSGRIERHEPNARVDAPDRVLVDEAEKTAAIVDEIEIRHETGQPVLVGTQSVAESEDLAERLREAGLEPRVLNAKNDADEAAIIARAGERGAITISTQMSGRGTDIRLGGPDEHDRDEVVEAGGLAVVSTSRYPSQRLDAQLRGRSGRQGDPGDSIAFASLEDEIVTAHAPSFDLARIRRDAPGLDDERRRHLVAGAQTIAEGARRDRHRATWRYARAISLQRAALMRHRDAALDDADTALDALRPHASDAIDALVESAGRDRVAERAREILLHVLDEQWTNHLALLGEIRDGIHLRALGGQDPADEFHTIALREFNGLPDRARAAAAEVLAELTVEDLDRSLADLGLVRPSATWTYMVSDDPLGSSGDRAVRALGGFWRSRVLGID</sequence>
<dbReference type="PROSITE" id="PS51194">
    <property type="entry name" value="HELICASE_CTER"/>
    <property type="match status" value="1"/>
</dbReference>
<dbReference type="PRINTS" id="PR00906">
    <property type="entry name" value="SECA"/>
</dbReference>
<dbReference type="SMART" id="SM00957">
    <property type="entry name" value="SecA_DEAD"/>
    <property type="match status" value="1"/>
</dbReference>
<dbReference type="Proteomes" id="UP000467240">
    <property type="component" value="Unassembled WGS sequence"/>
</dbReference>
<dbReference type="InterPro" id="IPR014018">
    <property type="entry name" value="SecA_motor_DEAD"/>
</dbReference>
<dbReference type="InterPro" id="IPR011116">
    <property type="entry name" value="SecA_Wing/Scaffold"/>
</dbReference>
<evidence type="ECO:0000259" key="15">
    <source>
        <dbReference type="PROSITE" id="PS51196"/>
    </source>
</evidence>
<dbReference type="InterPro" id="IPR036670">
    <property type="entry name" value="SecA_X-link_sf"/>
</dbReference>
<feature type="domain" description="Helicase ATP-binding" evidence="13">
    <location>
        <begin position="90"/>
        <end position="250"/>
    </location>
</feature>
<dbReference type="GO" id="GO:0005524">
    <property type="term" value="F:ATP binding"/>
    <property type="evidence" value="ECO:0007669"/>
    <property type="project" value="UniProtKB-UniRule"/>
</dbReference>
<dbReference type="EMBL" id="WBJZ01000014">
    <property type="protein sequence ID" value="KAB1655626.1"/>
    <property type="molecule type" value="Genomic_DNA"/>
</dbReference>
<evidence type="ECO:0000313" key="16">
    <source>
        <dbReference type="EMBL" id="KAB1655626.1"/>
    </source>
</evidence>
<evidence type="ECO:0000256" key="4">
    <source>
        <dbReference type="ARBA" id="ARBA00022475"/>
    </source>
</evidence>
<dbReference type="GO" id="GO:0065002">
    <property type="term" value="P:intracellular protein transmembrane transport"/>
    <property type="evidence" value="ECO:0007669"/>
    <property type="project" value="UniProtKB-UniRule"/>
</dbReference>
<keyword evidence="11 12" id="KW-0472">Membrane</keyword>
<dbReference type="RefSeq" id="WP_158041013.1">
    <property type="nucleotide sequence ID" value="NZ_JACCFV010000001.1"/>
</dbReference>
<keyword evidence="4 12" id="KW-1003">Cell membrane</keyword>
<dbReference type="GO" id="GO:0005886">
    <property type="term" value="C:plasma membrane"/>
    <property type="evidence" value="ECO:0007669"/>
    <property type="project" value="UniProtKB-SubCell"/>
</dbReference>
<dbReference type="InterPro" id="IPR000185">
    <property type="entry name" value="SecA"/>
</dbReference>
<evidence type="ECO:0000256" key="1">
    <source>
        <dbReference type="ARBA" id="ARBA00004170"/>
    </source>
</evidence>
<evidence type="ECO:0000256" key="9">
    <source>
        <dbReference type="ARBA" id="ARBA00022967"/>
    </source>
</evidence>
<evidence type="ECO:0000256" key="3">
    <source>
        <dbReference type="ARBA" id="ARBA00022448"/>
    </source>
</evidence>
<dbReference type="EC" id="7.4.2.8" evidence="12"/>
<keyword evidence="6 12" id="KW-0547">Nucleotide-binding</keyword>
<evidence type="ECO:0000256" key="6">
    <source>
        <dbReference type="ARBA" id="ARBA00022741"/>
    </source>
</evidence>
<dbReference type="Gene3D" id="3.40.50.300">
    <property type="entry name" value="P-loop containing nucleotide triphosphate hydrolases"/>
    <property type="match status" value="3"/>
</dbReference>
<evidence type="ECO:0000313" key="17">
    <source>
        <dbReference type="Proteomes" id="UP000467240"/>
    </source>
</evidence>
<dbReference type="CDD" id="cd18803">
    <property type="entry name" value="SF2_C_secA"/>
    <property type="match status" value="1"/>
</dbReference>
<organism evidence="16 17">
    <name type="scientific">Pseudoclavibacter chungangensis</name>
    <dbReference type="NCBI Taxonomy" id="587635"/>
    <lineage>
        <taxon>Bacteria</taxon>
        <taxon>Bacillati</taxon>
        <taxon>Actinomycetota</taxon>
        <taxon>Actinomycetes</taxon>
        <taxon>Micrococcales</taxon>
        <taxon>Microbacteriaceae</taxon>
        <taxon>Pseudoclavibacter</taxon>
    </lineage>
</organism>
<dbReference type="GO" id="GO:0031522">
    <property type="term" value="C:cell envelope Sec protein transport complex"/>
    <property type="evidence" value="ECO:0007669"/>
    <property type="project" value="TreeGrafter"/>
</dbReference>
<dbReference type="InterPro" id="IPR011130">
    <property type="entry name" value="SecA_preprotein_X-link_dom"/>
</dbReference>
<dbReference type="InterPro" id="IPR014001">
    <property type="entry name" value="Helicase_ATP-bd"/>
</dbReference>
<feature type="binding site" evidence="12">
    <location>
        <position position="88"/>
    </location>
    <ligand>
        <name>ATP</name>
        <dbReference type="ChEBI" id="CHEBI:30616"/>
    </ligand>
</feature>
<evidence type="ECO:0000259" key="14">
    <source>
        <dbReference type="PROSITE" id="PS51194"/>
    </source>
</evidence>
<dbReference type="NCBIfam" id="TIGR04221">
    <property type="entry name" value="SecA2_Mycobac"/>
    <property type="match status" value="1"/>
</dbReference>
<dbReference type="SMART" id="SM00958">
    <property type="entry name" value="SecA_PP_bind"/>
    <property type="match status" value="1"/>
</dbReference>
<dbReference type="InterPro" id="IPR036266">
    <property type="entry name" value="SecA_Wing/Scaffold_sf"/>
</dbReference>
<evidence type="ECO:0000259" key="13">
    <source>
        <dbReference type="PROSITE" id="PS51192"/>
    </source>
</evidence>
<proteinExistence type="inferred from homology"/>
<dbReference type="Pfam" id="PF01043">
    <property type="entry name" value="SecA_PP_bind"/>
    <property type="match status" value="1"/>
</dbReference>
<evidence type="ECO:0000256" key="11">
    <source>
        <dbReference type="ARBA" id="ARBA00023136"/>
    </source>
</evidence>
<dbReference type="Pfam" id="PF07517">
    <property type="entry name" value="SecA_DEAD"/>
    <property type="match status" value="1"/>
</dbReference>
<keyword evidence="10 12" id="KW-0811">Translocation</keyword>
<evidence type="ECO:0000256" key="5">
    <source>
        <dbReference type="ARBA" id="ARBA00022490"/>
    </source>
</evidence>
<dbReference type="PANTHER" id="PTHR30612:SF0">
    <property type="entry name" value="CHLOROPLAST PROTEIN-TRANSPORTING ATPASE"/>
    <property type="match status" value="1"/>
</dbReference>
<evidence type="ECO:0000256" key="2">
    <source>
        <dbReference type="ARBA" id="ARBA00007650"/>
    </source>
</evidence>